<comment type="subcellular location">
    <subcellularLocation>
        <location evidence="1">Nucleus</location>
    </subcellularLocation>
</comment>
<dbReference type="GO" id="GO:0010467">
    <property type="term" value="P:gene expression"/>
    <property type="evidence" value="ECO:0007669"/>
    <property type="project" value="UniProtKB-ARBA"/>
</dbReference>
<feature type="domain" description="Beta-catenin-like protein 1 N-terminal" evidence="8">
    <location>
        <begin position="89"/>
        <end position="201"/>
    </location>
</feature>
<evidence type="ECO:0000256" key="7">
    <source>
        <dbReference type="SAM" id="MobiDB-lite"/>
    </source>
</evidence>
<evidence type="ECO:0000313" key="9">
    <source>
        <dbReference type="EMBL" id="CDZ98759.1"/>
    </source>
</evidence>
<dbReference type="Gene3D" id="1.25.10.10">
    <property type="entry name" value="Leucine-rich Repeat Variant"/>
    <property type="match status" value="1"/>
</dbReference>
<sequence>MNIDKLFKVPALPSSSNKRKFGDLPSAEELKRFKPAEEEPTASNLAKGKQRATVEDYDEDEENQDPYGTGLIEDFGDEDDEGRMFGGGLNEDQRTILDMFDRAGDDEDDEPTVVTLPTLRKQLVQFERTVKKNQEMRVKFPDEPEKFIDSESNLDTALHALTATLPQNPKLFYPELVKQGTVKVLSELLSHENADIALDVVQVLQELTEEDVEAPDDDGDDDDGEEDDAQVTSGMRVLIDALLEVDIFQLLIENLGRLNEKEDTDRQGVFQTLGIFENLLSFNPTLAETLVNSTTALKWLLSRITVEEYDSNKQYASEVLAILLQQSRSNRLKLGELEGIDALLRVLARYRKSDPSDPEEEEFMENSFDALCSALAEPELKQLFLEAEGVELMVICMKEKKLARARSIKVLDHALSGSEGSDNCERFVENLGLKTLFAAFMGKGSKKSHVSAEDNEHILGILVSLFTNLASESQSRMRLLAKFIEGDYEKVDRLLELREEAEGRLTVVEREIEKEKQSTYNAGQEVDVEDEVMFYLRRLEGGLFTLQNIDYILAWLIMEDDGAKDQAKLLLSRKDQTFQEIVDVLQEQSDNVGDLTPDGKLDPKAESQKIILDALMNYLKGSM</sequence>
<feature type="coiled-coil region" evidence="6">
    <location>
        <begin position="491"/>
        <end position="518"/>
    </location>
</feature>
<feature type="compositionally biased region" description="Acidic residues" evidence="7">
    <location>
        <begin position="211"/>
        <end position="229"/>
    </location>
</feature>
<accession>A0A0F7SMS9</accession>
<evidence type="ECO:0000256" key="4">
    <source>
        <dbReference type="ARBA" id="ARBA00023054"/>
    </source>
</evidence>
<organism evidence="9">
    <name type="scientific">Phaffia rhodozyma</name>
    <name type="common">Yeast</name>
    <name type="synonym">Xanthophyllomyces dendrorhous</name>
    <dbReference type="NCBI Taxonomy" id="264483"/>
    <lineage>
        <taxon>Eukaryota</taxon>
        <taxon>Fungi</taxon>
        <taxon>Dikarya</taxon>
        <taxon>Basidiomycota</taxon>
        <taxon>Agaricomycotina</taxon>
        <taxon>Tremellomycetes</taxon>
        <taxon>Cystofilobasidiales</taxon>
        <taxon>Mrakiaceae</taxon>
        <taxon>Phaffia</taxon>
    </lineage>
</organism>
<dbReference type="AlphaFoldDB" id="A0A0F7SMS9"/>
<dbReference type="EMBL" id="LN483345">
    <property type="protein sequence ID" value="CDZ98759.1"/>
    <property type="molecule type" value="Genomic_DNA"/>
</dbReference>
<feature type="region of interest" description="Disordered" evidence="7">
    <location>
        <begin position="211"/>
        <end position="230"/>
    </location>
</feature>
<evidence type="ECO:0000256" key="2">
    <source>
        <dbReference type="ARBA" id="ARBA00022553"/>
    </source>
</evidence>
<dbReference type="InterPro" id="IPR039678">
    <property type="entry name" value="CTNNBL1"/>
</dbReference>
<feature type="region of interest" description="Disordered" evidence="7">
    <location>
        <begin position="1"/>
        <end position="77"/>
    </location>
</feature>
<dbReference type="PANTHER" id="PTHR14978">
    <property type="entry name" value="BETA-CATENIN-LIKE PROTEIN 1 NUCLEAR ASSOCIATED PROTEIN"/>
    <property type="match status" value="1"/>
</dbReference>
<dbReference type="FunFam" id="1.25.10.10:FF:001136">
    <property type="entry name" value="Beta-catenin-like protein 1"/>
    <property type="match status" value="1"/>
</dbReference>
<dbReference type="InterPro" id="IPR011989">
    <property type="entry name" value="ARM-like"/>
</dbReference>
<dbReference type="SUPFAM" id="SSF48371">
    <property type="entry name" value="ARM repeat"/>
    <property type="match status" value="1"/>
</dbReference>
<dbReference type="InterPro" id="IPR016024">
    <property type="entry name" value="ARM-type_fold"/>
</dbReference>
<protein>
    <submittedName>
        <fullName evidence="9">Uncharacterized conserved protein</fullName>
    </submittedName>
</protein>
<proteinExistence type="predicted"/>
<keyword evidence="3" id="KW-0677">Repeat</keyword>
<feature type="compositionally biased region" description="Basic and acidic residues" evidence="7">
    <location>
        <begin position="28"/>
        <end position="37"/>
    </location>
</feature>
<dbReference type="GO" id="GO:0005681">
    <property type="term" value="C:spliceosomal complex"/>
    <property type="evidence" value="ECO:0007669"/>
    <property type="project" value="TreeGrafter"/>
</dbReference>
<evidence type="ECO:0000256" key="5">
    <source>
        <dbReference type="ARBA" id="ARBA00023242"/>
    </source>
</evidence>
<keyword evidence="4 6" id="KW-0175">Coiled coil</keyword>
<reference evidence="9" key="1">
    <citation type="submission" date="2014-08" db="EMBL/GenBank/DDBJ databases">
        <authorList>
            <person name="Sharma Rahul"/>
            <person name="Thines Marco"/>
        </authorList>
    </citation>
    <scope>NUCLEOTIDE SEQUENCE</scope>
</reference>
<evidence type="ECO:0000256" key="3">
    <source>
        <dbReference type="ARBA" id="ARBA00022737"/>
    </source>
</evidence>
<feature type="compositionally biased region" description="Acidic residues" evidence="7">
    <location>
        <begin position="55"/>
        <end position="64"/>
    </location>
</feature>
<dbReference type="InterPro" id="IPR013180">
    <property type="entry name" value="CTNNBL1_N"/>
</dbReference>
<dbReference type="SMART" id="SM01156">
    <property type="entry name" value="DUF1716"/>
    <property type="match status" value="1"/>
</dbReference>
<keyword evidence="5" id="KW-0539">Nucleus</keyword>
<evidence type="ECO:0000256" key="1">
    <source>
        <dbReference type="ARBA" id="ARBA00004123"/>
    </source>
</evidence>
<dbReference type="PANTHER" id="PTHR14978:SF0">
    <property type="entry name" value="BETA-CATENIN-LIKE PROTEIN 1"/>
    <property type="match status" value="1"/>
</dbReference>
<name>A0A0F7SMS9_PHARH</name>
<keyword evidence="2" id="KW-0597">Phosphoprotein</keyword>
<evidence type="ECO:0000256" key="6">
    <source>
        <dbReference type="SAM" id="Coils"/>
    </source>
</evidence>
<dbReference type="Pfam" id="PF08216">
    <property type="entry name" value="CTNNBL"/>
    <property type="match status" value="1"/>
</dbReference>
<evidence type="ECO:0000259" key="8">
    <source>
        <dbReference type="SMART" id="SM01156"/>
    </source>
</evidence>